<feature type="signal peptide" evidence="2">
    <location>
        <begin position="1"/>
        <end position="19"/>
    </location>
</feature>
<name>A0A2K4ZFR3_9FIRM</name>
<proteinExistence type="predicted"/>
<keyword evidence="2" id="KW-0732">Signal</keyword>
<dbReference type="PROSITE" id="PS51257">
    <property type="entry name" value="PROKAR_LIPOPROTEIN"/>
    <property type="match status" value="1"/>
</dbReference>
<dbReference type="Proteomes" id="UP000236311">
    <property type="component" value="Unassembled WGS sequence"/>
</dbReference>
<protein>
    <recommendedName>
        <fullName evidence="5">FG-GAP repeat protein</fullName>
    </recommendedName>
</protein>
<dbReference type="EMBL" id="OFSM01000009">
    <property type="protein sequence ID" value="SOY29313.1"/>
    <property type="molecule type" value="Genomic_DNA"/>
</dbReference>
<feature type="region of interest" description="Disordered" evidence="1">
    <location>
        <begin position="27"/>
        <end position="54"/>
    </location>
</feature>
<dbReference type="RefSeq" id="WP_103239420.1">
    <property type="nucleotide sequence ID" value="NZ_JANJZD010000009.1"/>
</dbReference>
<dbReference type="OrthoDB" id="55273at2"/>
<reference evidence="3 4" key="1">
    <citation type="submission" date="2018-01" db="EMBL/GenBank/DDBJ databases">
        <authorList>
            <person name="Gaut B.S."/>
            <person name="Morton B.R."/>
            <person name="Clegg M.T."/>
            <person name="Duvall M.R."/>
        </authorList>
    </citation>
    <scope>NUCLEOTIDE SEQUENCE [LARGE SCALE GENOMIC DNA]</scope>
    <source>
        <strain evidence="3">GP69</strain>
    </source>
</reference>
<dbReference type="AlphaFoldDB" id="A0A2K4ZFR3"/>
<evidence type="ECO:0008006" key="5">
    <source>
        <dbReference type="Google" id="ProtNLM"/>
    </source>
</evidence>
<evidence type="ECO:0000313" key="3">
    <source>
        <dbReference type="EMBL" id="SOY29313.1"/>
    </source>
</evidence>
<gene>
    <name evidence="3" type="ORF">AMURIS_02028</name>
</gene>
<evidence type="ECO:0000256" key="1">
    <source>
        <dbReference type="SAM" id="MobiDB-lite"/>
    </source>
</evidence>
<evidence type="ECO:0000256" key="2">
    <source>
        <dbReference type="SAM" id="SignalP"/>
    </source>
</evidence>
<accession>A0A2K4ZFR3</accession>
<feature type="chain" id="PRO_5038381362" description="FG-GAP repeat protein" evidence="2">
    <location>
        <begin position="20"/>
        <end position="515"/>
    </location>
</feature>
<keyword evidence="4" id="KW-1185">Reference proteome</keyword>
<organism evidence="3 4">
    <name type="scientific">Acetatifactor muris</name>
    <dbReference type="NCBI Taxonomy" id="879566"/>
    <lineage>
        <taxon>Bacteria</taxon>
        <taxon>Bacillati</taxon>
        <taxon>Bacillota</taxon>
        <taxon>Clostridia</taxon>
        <taxon>Lachnospirales</taxon>
        <taxon>Lachnospiraceae</taxon>
        <taxon>Acetatifactor</taxon>
    </lineage>
</organism>
<evidence type="ECO:0000313" key="4">
    <source>
        <dbReference type="Proteomes" id="UP000236311"/>
    </source>
</evidence>
<sequence length="515" mass="57007">MKKKIIPGLLMAILAASIAGCGKGNIESRQETARESAPMEETAEEPVSEEKNDPTGILTLSEKEQKDIETLAGMLSLNSYFFGGDAYGSSYPTDDVSMNMKLIDVIGNMGLTDKSYTEYLPPTETDDATLIRYCREEDVQSYLKNVFGMENADVSAFCEGDRVVFDMVGDFVLEDTYIDGAEVMSDGTYKIRGTFFLWVAEGIMETGCPYELTAIKNDDSPFGFQMISMEFGEAIPGDYAWMEQADEDGPLSDILLNSAGNSAYYPRGMEYEHLIFALLDIDQDGEDEILLGSASDISPYGGAKWITIFNILKYDRNTGEVSDFDGDKIYEPLDANSWHYYDTGILMTMVEAGQGHTNFWNLRTGEFTDAALQVSEDPDGSPDSEGHSKIYNVDGRDITGTEADQYYQSLKSGNEIPIVWCEINQGNVDAIMTGGNAIPVYIPKPYGRYTANRGAKLEFFNDDTVLVSEGNSSKKCAFTIDGYGNLVIDPEGEAVEGSYDVQADEIRIYELKFRR</sequence>